<evidence type="ECO:0000313" key="1">
    <source>
        <dbReference type="EMBL" id="KAJ7699065.1"/>
    </source>
</evidence>
<dbReference type="AlphaFoldDB" id="A0AAD7GKK6"/>
<protein>
    <submittedName>
        <fullName evidence="1">Uncharacterized protein</fullName>
    </submittedName>
</protein>
<comment type="caution">
    <text evidence="1">The sequence shown here is derived from an EMBL/GenBank/DDBJ whole genome shotgun (WGS) entry which is preliminary data.</text>
</comment>
<reference evidence="1" key="1">
    <citation type="submission" date="2023-03" db="EMBL/GenBank/DDBJ databases">
        <title>Massive genome expansion in bonnet fungi (Mycena s.s.) driven by repeated elements and novel gene families across ecological guilds.</title>
        <authorList>
            <consortium name="Lawrence Berkeley National Laboratory"/>
            <person name="Harder C.B."/>
            <person name="Miyauchi S."/>
            <person name="Viragh M."/>
            <person name="Kuo A."/>
            <person name="Thoen E."/>
            <person name="Andreopoulos B."/>
            <person name="Lu D."/>
            <person name="Skrede I."/>
            <person name="Drula E."/>
            <person name="Henrissat B."/>
            <person name="Morin E."/>
            <person name="Kohler A."/>
            <person name="Barry K."/>
            <person name="LaButti K."/>
            <person name="Morin E."/>
            <person name="Salamov A."/>
            <person name="Lipzen A."/>
            <person name="Mereny Z."/>
            <person name="Hegedus B."/>
            <person name="Baldrian P."/>
            <person name="Stursova M."/>
            <person name="Weitz H."/>
            <person name="Taylor A."/>
            <person name="Grigoriev I.V."/>
            <person name="Nagy L.G."/>
            <person name="Martin F."/>
            <person name="Kauserud H."/>
        </authorList>
    </citation>
    <scope>NUCLEOTIDE SEQUENCE</scope>
    <source>
        <strain evidence="1">CBHHK067</strain>
    </source>
</reference>
<proteinExistence type="predicted"/>
<evidence type="ECO:0000313" key="2">
    <source>
        <dbReference type="Proteomes" id="UP001221757"/>
    </source>
</evidence>
<sequence length="79" mass="8663">MLRVLPSAAHILHPMAPEARLFLARSHPLPADSAGPLNVDSLPCPSQSHARATPNSTTCHLKLALHPEFARDRRLAREE</sequence>
<dbReference type="Proteomes" id="UP001221757">
    <property type="component" value="Unassembled WGS sequence"/>
</dbReference>
<organism evidence="1 2">
    <name type="scientific">Mycena rosella</name>
    <name type="common">Pink bonnet</name>
    <name type="synonym">Agaricus rosellus</name>
    <dbReference type="NCBI Taxonomy" id="1033263"/>
    <lineage>
        <taxon>Eukaryota</taxon>
        <taxon>Fungi</taxon>
        <taxon>Dikarya</taxon>
        <taxon>Basidiomycota</taxon>
        <taxon>Agaricomycotina</taxon>
        <taxon>Agaricomycetes</taxon>
        <taxon>Agaricomycetidae</taxon>
        <taxon>Agaricales</taxon>
        <taxon>Marasmiineae</taxon>
        <taxon>Mycenaceae</taxon>
        <taxon>Mycena</taxon>
    </lineage>
</organism>
<gene>
    <name evidence="1" type="ORF">B0H17DRAFT_1050021</name>
</gene>
<keyword evidence="2" id="KW-1185">Reference proteome</keyword>
<name>A0AAD7GKK6_MYCRO</name>
<dbReference type="EMBL" id="JARKIE010000024">
    <property type="protein sequence ID" value="KAJ7699065.1"/>
    <property type="molecule type" value="Genomic_DNA"/>
</dbReference>
<accession>A0AAD7GKK6</accession>